<evidence type="ECO:0000256" key="3">
    <source>
        <dbReference type="ARBA" id="ARBA00022448"/>
    </source>
</evidence>
<dbReference type="GO" id="GO:0055075">
    <property type="term" value="P:potassium ion homeostasis"/>
    <property type="evidence" value="ECO:0007669"/>
    <property type="project" value="TreeGrafter"/>
</dbReference>
<keyword evidence="12" id="KW-0915">Sodium</keyword>
<evidence type="ECO:0000313" key="27">
    <source>
        <dbReference type="Ensembl" id="ENSCMUP00000024861.1"/>
    </source>
</evidence>
<keyword evidence="8" id="KW-0067">ATP-binding</keyword>
<keyword evidence="28" id="KW-1185">Reference proteome</keyword>
<feature type="transmembrane region" description="Helical" evidence="26">
    <location>
        <begin position="550"/>
        <end position="566"/>
    </location>
</feature>
<keyword evidence="14 26" id="KW-0472">Membrane</keyword>
<keyword evidence="13" id="KW-0406">Ion transport</keyword>
<proteinExistence type="inferred from homology"/>
<evidence type="ECO:0000256" key="23">
    <source>
        <dbReference type="ARBA" id="ARBA00076232"/>
    </source>
</evidence>
<feature type="transmembrane region" description="Helical" evidence="26">
    <location>
        <begin position="517"/>
        <end position="538"/>
    </location>
</feature>
<keyword evidence="15" id="KW-1015">Disulfide bond</keyword>
<dbReference type="Pfam" id="PF08403">
    <property type="entry name" value="AA_permease_N"/>
    <property type="match status" value="1"/>
</dbReference>
<evidence type="ECO:0000256" key="6">
    <source>
        <dbReference type="ARBA" id="ARBA00022692"/>
    </source>
</evidence>
<comment type="subcellular location">
    <subcellularLocation>
        <location evidence="1">Apical cell membrane</location>
        <topology evidence="1">Multi-pass membrane protein</topology>
    </subcellularLocation>
</comment>
<comment type="similarity">
    <text evidence="2">Belongs to the SLC12A transporter family.</text>
</comment>
<evidence type="ECO:0000256" key="10">
    <source>
        <dbReference type="ARBA" id="ARBA00022847"/>
    </source>
</evidence>
<evidence type="ECO:0000256" key="25">
    <source>
        <dbReference type="SAM" id="MobiDB-lite"/>
    </source>
</evidence>
<comment type="catalytic activity">
    <reaction evidence="19">
        <text>chloride(out) + Na(+)(out) = chloride(in) + Na(+)(in)</text>
        <dbReference type="Rhea" id="RHEA:73887"/>
        <dbReference type="ChEBI" id="CHEBI:17996"/>
        <dbReference type="ChEBI" id="CHEBI:29101"/>
    </reaction>
</comment>
<keyword evidence="3" id="KW-0813">Transport</keyword>
<dbReference type="GO" id="GO:0055064">
    <property type="term" value="P:chloride ion homeostasis"/>
    <property type="evidence" value="ECO:0007669"/>
    <property type="project" value="TreeGrafter"/>
</dbReference>
<keyword evidence="9" id="KW-0832">Ubl conjugation</keyword>
<evidence type="ECO:0000256" key="16">
    <source>
        <dbReference type="ARBA" id="ARBA00023180"/>
    </source>
</evidence>
<organism evidence="27 28">
    <name type="scientific">Corvus moneduloides</name>
    <name type="common">New Caledonian crow</name>
    <dbReference type="NCBI Taxonomy" id="1196302"/>
    <lineage>
        <taxon>Eukaryota</taxon>
        <taxon>Metazoa</taxon>
        <taxon>Chordata</taxon>
        <taxon>Craniata</taxon>
        <taxon>Vertebrata</taxon>
        <taxon>Euteleostomi</taxon>
        <taxon>Archelosauria</taxon>
        <taxon>Archosauria</taxon>
        <taxon>Dinosauria</taxon>
        <taxon>Saurischia</taxon>
        <taxon>Theropoda</taxon>
        <taxon>Coelurosauria</taxon>
        <taxon>Aves</taxon>
        <taxon>Neognathae</taxon>
        <taxon>Neoaves</taxon>
        <taxon>Telluraves</taxon>
        <taxon>Australaves</taxon>
        <taxon>Passeriformes</taxon>
        <taxon>Corvoidea</taxon>
        <taxon>Corvidae</taxon>
        <taxon>Corvus</taxon>
    </lineage>
</organism>
<evidence type="ECO:0000256" key="17">
    <source>
        <dbReference type="ARBA" id="ARBA00023201"/>
    </source>
</evidence>
<feature type="transmembrane region" description="Helical" evidence="26">
    <location>
        <begin position="359"/>
        <end position="380"/>
    </location>
</feature>
<feature type="transmembrane region" description="Helical" evidence="26">
    <location>
        <begin position="156"/>
        <end position="181"/>
    </location>
</feature>
<dbReference type="PANTHER" id="PTHR11827">
    <property type="entry name" value="SOLUTE CARRIER FAMILY 12, CATION COTRANSPORTERS"/>
    <property type="match status" value="1"/>
</dbReference>
<dbReference type="Proteomes" id="UP000694553">
    <property type="component" value="Unassembled WGS sequence"/>
</dbReference>
<dbReference type="GO" id="GO:0016324">
    <property type="term" value="C:apical plasma membrane"/>
    <property type="evidence" value="ECO:0007669"/>
    <property type="project" value="UniProtKB-SubCell"/>
</dbReference>
<dbReference type="InterPro" id="IPR002948">
    <property type="entry name" value="SLC12A3"/>
</dbReference>
<dbReference type="PRINTS" id="PR01230">
    <property type="entry name" value="NACLTRNSPORT"/>
</dbReference>
<comment type="subunit">
    <text evidence="21">Homodimer; adopts a domain-swap conformation at the scissor helices connecting the transmembrane domain and C-terminal domain. Interacts with KLHL3. Interacts with IL18R1; this interaction is increased by IL18 treatment.</text>
</comment>
<evidence type="ECO:0000256" key="18">
    <source>
        <dbReference type="ARBA" id="ARBA00023214"/>
    </source>
</evidence>
<feature type="region of interest" description="Disordered" evidence="25">
    <location>
        <begin position="31"/>
        <end position="50"/>
    </location>
</feature>
<evidence type="ECO:0000256" key="9">
    <source>
        <dbReference type="ARBA" id="ARBA00022843"/>
    </source>
</evidence>
<feature type="region of interest" description="Disordered" evidence="25">
    <location>
        <begin position="905"/>
        <end position="925"/>
    </location>
</feature>
<dbReference type="GO" id="GO:0005524">
    <property type="term" value="F:ATP binding"/>
    <property type="evidence" value="ECO:0007669"/>
    <property type="project" value="UniProtKB-KW"/>
</dbReference>
<dbReference type="GO" id="GO:0006884">
    <property type="term" value="P:cell volume homeostasis"/>
    <property type="evidence" value="ECO:0007669"/>
    <property type="project" value="TreeGrafter"/>
</dbReference>
<dbReference type="GO" id="GO:0008511">
    <property type="term" value="F:sodium:potassium:chloride symporter activity"/>
    <property type="evidence" value="ECO:0007669"/>
    <property type="project" value="TreeGrafter"/>
</dbReference>
<dbReference type="InterPro" id="IPR004842">
    <property type="entry name" value="SLC12A_fam"/>
</dbReference>
<feature type="transmembrane region" description="Helical" evidence="26">
    <location>
        <begin position="272"/>
        <end position="293"/>
    </location>
</feature>
<evidence type="ECO:0000256" key="20">
    <source>
        <dbReference type="ARBA" id="ARBA00056815"/>
    </source>
</evidence>
<keyword evidence="10" id="KW-0769">Symport</keyword>
<keyword evidence="16" id="KW-0325">Glycoprotein</keyword>
<evidence type="ECO:0000256" key="7">
    <source>
        <dbReference type="ARBA" id="ARBA00022741"/>
    </source>
</evidence>
<feature type="transmembrane region" description="Helical" evidence="26">
    <location>
        <begin position="492"/>
        <end position="511"/>
    </location>
</feature>
<evidence type="ECO:0000256" key="8">
    <source>
        <dbReference type="ARBA" id="ARBA00022840"/>
    </source>
</evidence>
<evidence type="ECO:0000256" key="4">
    <source>
        <dbReference type="ARBA" id="ARBA00022475"/>
    </source>
</evidence>
<dbReference type="InterPro" id="IPR013612">
    <property type="entry name" value="AA_permease_N"/>
</dbReference>
<keyword evidence="4" id="KW-1003">Cell membrane</keyword>
<evidence type="ECO:0000256" key="15">
    <source>
        <dbReference type="ARBA" id="ARBA00023157"/>
    </source>
</evidence>
<feature type="transmembrane region" description="Helical" evidence="26">
    <location>
        <begin position="325"/>
        <end position="347"/>
    </location>
</feature>
<dbReference type="InterPro" id="IPR004841">
    <property type="entry name" value="AA-permease/SLC12A_dom"/>
</dbReference>
<keyword evidence="7" id="KW-0547">Nucleotide-binding</keyword>
<feature type="transmembrane region" description="Helical" evidence="26">
    <location>
        <begin position="439"/>
        <end position="462"/>
    </location>
</feature>
<evidence type="ECO:0000256" key="24">
    <source>
        <dbReference type="ARBA" id="ARBA00077939"/>
    </source>
</evidence>
<evidence type="ECO:0000256" key="12">
    <source>
        <dbReference type="ARBA" id="ARBA00023053"/>
    </source>
</evidence>
<evidence type="ECO:0000256" key="11">
    <source>
        <dbReference type="ARBA" id="ARBA00022989"/>
    </source>
</evidence>
<dbReference type="NCBIfam" id="TIGR00930">
    <property type="entry name" value="2a30"/>
    <property type="match status" value="1"/>
</dbReference>
<evidence type="ECO:0000256" key="22">
    <source>
        <dbReference type="ARBA" id="ARBA00073714"/>
    </source>
</evidence>
<protein>
    <recommendedName>
        <fullName evidence="22">Solute carrier family 12 member 3</fullName>
    </recommendedName>
    <alternativeName>
        <fullName evidence="23">Na-Cl symporter</fullName>
    </alternativeName>
    <alternativeName>
        <fullName evidence="24">Thiazide-sensitive sodium-chloride cotransporter</fullName>
    </alternativeName>
</protein>
<dbReference type="AlphaFoldDB" id="A0A8C3ET97"/>
<sequence length="925" mass="99648">MAELPIPDLPPAHCSGRFTISTLLPPLPCMEEGDRGPYAPTEGSGCDSAQPTHLSSSTLCTRTFGYNTVDVVPAYEHYANSKGVGDLRKGRPSLADLHSILKVTGSSRAGMLWPSPAVNALMASSPLSPQIRCMLNIWGVILYLRLPWITAQAGIALTWLIILMSVTVTTITGLSISAISTNGKVKSGGTYFLISRSLGPELGGSIGLIFAFANAVAVAMHTVGFAETVRDLLQEHNSLIVDPTNDIRIIGVITVTVLLGISLAGMEWEAKILFFLVILVSFINYLVGTVIPATTEKQAKGFFSYRADIFAQNFVPNWRGPEGSFFGLFSIFFPSATGILAGANISGDLKDPAVAIPKGTLMAIFWTTVSYLVLSATIGACVVRDASGSLNDSVAVGSPGCEGLACSFGWNFTSCAQQQSCRYGLSNYYQVLMSMVSGFGPLITAGIFGATLSSALACLVSAPKVFQCLCKDQLYPLIGFFGKGYGRNSEPIRGYMLTYIIAIGFILIAELNAIAPIISNFFLCSYALINFSCFHASITNSPGWRPSFRYYSKWAALFGATVSVVIMFLLTWWAALIAFGIVIFLLGYVLYKKPDVNWGSSMQASSYNMALNYSVGLSEVDEHIKNYRPQCLVLTGPPNFRPALVDFVGTFTKNLSLMLCGNVLIGPRKQKMPESRLMADGHTKWLMKRKIKAFYTDVVAEDLRSGVQMLIQAAGLGKMRPNILVLGYKRNWRTASPQSLEDYVGILQYGHPGSSTSRGYWHLVVAPRLLMAAATCAGSSWDPFAPAVDPTTLASEQQASTIFQSEQGKKTIDIYWLFDDGGNLHLPSVQIMRAQHLHCGAQEGSVPAEWGQGIPGLWHQALVSPGVTAASPIGCFGDRSHAAHPLPPGAQEAVGKVQNPGVRWRTDQQDGRGEEGVSAGGHCIS</sequence>
<dbReference type="InterPro" id="IPR018491">
    <property type="entry name" value="SLC12_C"/>
</dbReference>
<keyword evidence="18" id="KW-0868">Chloride</keyword>
<accession>A0A8C3ET97</accession>
<evidence type="ECO:0000256" key="2">
    <source>
        <dbReference type="ARBA" id="ARBA00010593"/>
    </source>
</evidence>
<reference evidence="27" key="2">
    <citation type="submission" date="2025-08" db="UniProtKB">
        <authorList>
            <consortium name="Ensembl"/>
        </authorList>
    </citation>
    <scope>IDENTIFICATION</scope>
</reference>
<evidence type="ECO:0000256" key="14">
    <source>
        <dbReference type="ARBA" id="ARBA00023136"/>
    </source>
</evidence>
<dbReference type="Pfam" id="PF00324">
    <property type="entry name" value="AA_permease"/>
    <property type="match status" value="1"/>
</dbReference>
<dbReference type="Ensembl" id="ENSCMUT00000026704.2">
    <property type="protein sequence ID" value="ENSCMUP00000024861.1"/>
    <property type="gene ID" value="ENSCMUG00000014132.2"/>
</dbReference>
<evidence type="ECO:0000256" key="21">
    <source>
        <dbReference type="ARBA" id="ARBA00063035"/>
    </source>
</evidence>
<gene>
    <name evidence="27" type="primary">SLC12A3</name>
</gene>
<comment type="function">
    <text evidence="20">Electroneutral sodium and chloride ion cotransporter, which acts as a key mediator of sodium and chloride reabsorption in kidney distal convoluted tubules. Also acts as a receptor for the pro-inflammatory cytokine IL18, thereby contributing to IL18-induced cytokine production, including IFNG, IL6, IL18 and CCL2. May act either independently of IL18R1, or in a complex with IL18R1.</text>
</comment>
<dbReference type="GO" id="GO:1990573">
    <property type="term" value="P:potassium ion import across plasma membrane"/>
    <property type="evidence" value="ECO:0007669"/>
    <property type="project" value="TreeGrafter"/>
</dbReference>
<dbReference type="Pfam" id="PF03522">
    <property type="entry name" value="SLC12"/>
    <property type="match status" value="1"/>
</dbReference>
<keyword evidence="17" id="KW-0739">Sodium transport</keyword>
<feature type="compositionally biased region" description="Basic and acidic residues" evidence="25">
    <location>
        <begin position="905"/>
        <end position="915"/>
    </location>
</feature>
<evidence type="ECO:0000313" key="28">
    <source>
        <dbReference type="Proteomes" id="UP000694553"/>
    </source>
</evidence>
<keyword evidence="5" id="KW-0597">Phosphoprotein</keyword>
<keyword evidence="6 26" id="KW-0812">Transmembrane</keyword>
<evidence type="ECO:0000256" key="26">
    <source>
        <dbReference type="SAM" id="Phobius"/>
    </source>
</evidence>
<dbReference type="PANTHER" id="PTHR11827:SF9">
    <property type="entry name" value="SOLUTE CARRIER FAMILY 12 MEMBER 3"/>
    <property type="match status" value="1"/>
</dbReference>
<name>A0A8C3ET97_CORMO</name>
<feature type="transmembrane region" description="Helical" evidence="26">
    <location>
        <begin position="202"/>
        <end position="226"/>
    </location>
</feature>
<keyword evidence="11 26" id="KW-1133">Transmembrane helix</keyword>
<reference evidence="28" key="1">
    <citation type="submission" date="2019-10" db="EMBL/GenBank/DDBJ databases">
        <title>Corvus moneduloides (New Caledonian crow) genome, bCorMon1, primary haplotype.</title>
        <authorList>
            <person name="Rutz C."/>
            <person name="Fungtammasan C."/>
            <person name="Mountcastle J."/>
            <person name="Formenti G."/>
            <person name="Chow W."/>
            <person name="Howe K."/>
            <person name="Steele M.P."/>
            <person name="Fernandes J."/>
            <person name="Gilbert M.T.P."/>
            <person name="Fedrigo O."/>
            <person name="Jarvis E.D."/>
            <person name="Gemmell N."/>
        </authorList>
    </citation>
    <scope>NUCLEOTIDE SEQUENCE [LARGE SCALE GENOMIC DNA]</scope>
</reference>
<reference evidence="27" key="3">
    <citation type="submission" date="2025-09" db="UniProtKB">
        <authorList>
            <consortium name="Ensembl"/>
        </authorList>
    </citation>
    <scope>IDENTIFICATION</scope>
</reference>
<evidence type="ECO:0000256" key="13">
    <source>
        <dbReference type="ARBA" id="ARBA00023065"/>
    </source>
</evidence>
<feature type="transmembrane region" description="Helical" evidence="26">
    <location>
        <begin position="246"/>
        <end position="265"/>
    </location>
</feature>
<dbReference type="GO" id="GO:0055078">
    <property type="term" value="P:sodium ion homeostasis"/>
    <property type="evidence" value="ECO:0007669"/>
    <property type="project" value="TreeGrafter"/>
</dbReference>
<evidence type="ECO:0000256" key="1">
    <source>
        <dbReference type="ARBA" id="ARBA00004424"/>
    </source>
</evidence>
<evidence type="ECO:0000256" key="5">
    <source>
        <dbReference type="ARBA" id="ARBA00022553"/>
    </source>
</evidence>
<dbReference type="Gene3D" id="1.20.1740.10">
    <property type="entry name" value="Amino acid/polyamine transporter I"/>
    <property type="match status" value="1"/>
</dbReference>
<dbReference type="FunFam" id="1.20.1740.10:FF:000018">
    <property type="entry name" value="solute carrier family 12 member 3 isoform X2"/>
    <property type="match status" value="1"/>
</dbReference>
<evidence type="ECO:0000256" key="19">
    <source>
        <dbReference type="ARBA" id="ARBA00050884"/>
    </source>
</evidence>